<protein>
    <recommendedName>
        <fullName evidence="1">VOC domain-containing protein</fullName>
    </recommendedName>
</protein>
<reference evidence="2 3" key="1">
    <citation type="submission" date="2016-08" db="EMBL/GenBank/DDBJ databases">
        <title>Analysis of Carbohydrate Active Enzymes in Thermogemmatispora T81 Reveals Carbohydrate Degradation Ability.</title>
        <authorList>
            <person name="Tomazini A."/>
            <person name="Lal S."/>
            <person name="Stott M."/>
            <person name="Henrissat B."/>
            <person name="Polikarpov I."/>
            <person name="Sparling R."/>
            <person name="Levin D.B."/>
        </authorList>
    </citation>
    <scope>NUCLEOTIDE SEQUENCE [LARGE SCALE GENOMIC DNA]</scope>
    <source>
        <strain evidence="2 3">T81</strain>
    </source>
</reference>
<name>A0A328VP98_9CHLR</name>
<dbReference type="Gene3D" id="3.10.180.10">
    <property type="entry name" value="2,3-Dihydroxybiphenyl 1,2-Dioxygenase, domain 1"/>
    <property type="match status" value="2"/>
</dbReference>
<dbReference type="SUPFAM" id="SSF54593">
    <property type="entry name" value="Glyoxalase/Bleomycin resistance protein/Dihydroxybiphenyl dioxygenase"/>
    <property type="match status" value="1"/>
</dbReference>
<sequence length="314" mass="34355">MLTGIDHVIIGVKDLEGASALFTEQLGLTVSGGGRHPAAGTANRIIVIGDTYLELITVIAPDEAQPAMLERLAKGEGYWNFALASDAIEADCQRMRARGVPVLGPTRGELRASDGRSRSWLRADIERPDLAQRYPFLIQHDSSGEERRFRLAGWQQPPHHPLGAVRVSSVTIAVADLDEGRRRFSHIYGLEASPPYTGEADHWEALLAAFPLGNGFQSFELAAPLALASAENSLVDPLPGWEQPLPEPASLRHFLQKVGENLCRMTLEVADLQAARRYLDQHGVTYMLQEQPQAALWIHPDVTCGAAIVLHQLS</sequence>
<dbReference type="Pfam" id="PF13468">
    <property type="entry name" value="Glyoxalase_3"/>
    <property type="match status" value="1"/>
</dbReference>
<dbReference type="InterPro" id="IPR029068">
    <property type="entry name" value="Glyas_Bleomycin-R_OHBP_Dase"/>
</dbReference>
<gene>
    <name evidence="2" type="ORF">A4R35_10655</name>
</gene>
<evidence type="ECO:0000313" key="3">
    <source>
        <dbReference type="Proteomes" id="UP000248706"/>
    </source>
</evidence>
<feature type="domain" description="VOC" evidence="1">
    <location>
        <begin position="4"/>
        <end position="133"/>
    </location>
</feature>
<evidence type="ECO:0000313" key="2">
    <source>
        <dbReference type="EMBL" id="RAQ95995.1"/>
    </source>
</evidence>
<proteinExistence type="predicted"/>
<dbReference type="RefSeq" id="WP_112429208.1">
    <property type="nucleotide sequence ID" value="NZ_MCIF01000002.1"/>
</dbReference>
<dbReference type="InterPro" id="IPR025870">
    <property type="entry name" value="Glyoxalase-like_dom"/>
</dbReference>
<dbReference type="EMBL" id="MCIF01000002">
    <property type="protein sequence ID" value="RAQ95995.1"/>
    <property type="molecule type" value="Genomic_DNA"/>
</dbReference>
<dbReference type="Proteomes" id="UP000248706">
    <property type="component" value="Unassembled WGS sequence"/>
</dbReference>
<comment type="caution">
    <text evidence="2">The sequence shown here is derived from an EMBL/GenBank/DDBJ whole genome shotgun (WGS) entry which is preliminary data.</text>
</comment>
<dbReference type="PANTHER" id="PTHR40265">
    <property type="entry name" value="BLL2707 PROTEIN"/>
    <property type="match status" value="1"/>
</dbReference>
<evidence type="ECO:0000259" key="1">
    <source>
        <dbReference type="PROSITE" id="PS51819"/>
    </source>
</evidence>
<dbReference type="OrthoDB" id="9111355at2"/>
<dbReference type="AlphaFoldDB" id="A0A328VP98"/>
<dbReference type="PROSITE" id="PS51819">
    <property type="entry name" value="VOC"/>
    <property type="match status" value="1"/>
</dbReference>
<dbReference type="PANTHER" id="PTHR40265:SF1">
    <property type="entry name" value="GLYOXALASE-LIKE DOMAIN-CONTAINING PROTEIN"/>
    <property type="match status" value="1"/>
</dbReference>
<dbReference type="InterPro" id="IPR037523">
    <property type="entry name" value="VOC_core"/>
</dbReference>
<keyword evidence="3" id="KW-1185">Reference proteome</keyword>
<accession>A0A328VP98</accession>
<organism evidence="2 3">
    <name type="scientific">Thermogemmatispora tikiterensis</name>
    <dbReference type="NCBI Taxonomy" id="1825093"/>
    <lineage>
        <taxon>Bacteria</taxon>
        <taxon>Bacillati</taxon>
        <taxon>Chloroflexota</taxon>
        <taxon>Ktedonobacteria</taxon>
        <taxon>Thermogemmatisporales</taxon>
        <taxon>Thermogemmatisporaceae</taxon>
        <taxon>Thermogemmatispora</taxon>
    </lineage>
</organism>